<keyword evidence="10" id="KW-1185">Reference proteome</keyword>
<feature type="region of interest" description="Disordered" evidence="6">
    <location>
        <begin position="481"/>
        <end position="513"/>
    </location>
</feature>
<feature type="compositionally biased region" description="Basic residues" evidence="6">
    <location>
        <begin position="1"/>
        <end position="17"/>
    </location>
</feature>
<keyword evidence="5" id="KW-0690">Ribosome biogenesis</keyword>
<dbReference type="InterPro" id="IPR016024">
    <property type="entry name" value="ARM-type_fold"/>
</dbReference>
<feature type="compositionally biased region" description="Polar residues" evidence="6">
    <location>
        <begin position="27"/>
        <end position="39"/>
    </location>
</feature>
<feature type="compositionally biased region" description="Basic residues" evidence="6">
    <location>
        <begin position="111"/>
        <end position="120"/>
    </location>
</feature>
<evidence type="ECO:0000256" key="5">
    <source>
        <dbReference type="PIRNR" id="PIRNR028977"/>
    </source>
</evidence>
<dbReference type="AlphaFoldDB" id="A0A4P9Y871"/>
<dbReference type="SUPFAM" id="SSF48371">
    <property type="entry name" value="ARM repeat"/>
    <property type="match status" value="1"/>
</dbReference>
<dbReference type="Proteomes" id="UP000267251">
    <property type="component" value="Unassembled WGS sequence"/>
</dbReference>
<protein>
    <recommendedName>
        <fullName evidence="5">Nucleolar complex-associated protein 3</fullName>
    </recommendedName>
</protein>
<evidence type="ECO:0000256" key="1">
    <source>
        <dbReference type="ARBA" id="ARBA00004604"/>
    </source>
</evidence>
<organism evidence="9 10">
    <name type="scientific">Piptocephalis cylindrospora</name>
    <dbReference type="NCBI Taxonomy" id="1907219"/>
    <lineage>
        <taxon>Eukaryota</taxon>
        <taxon>Fungi</taxon>
        <taxon>Fungi incertae sedis</taxon>
        <taxon>Zoopagomycota</taxon>
        <taxon>Zoopagomycotina</taxon>
        <taxon>Zoopagomycetes</taxon>
        <taxon>Zoopagales</taxon>
        <taxon>Piptocephalidaceae</taxon>
        <taxon>Piptocephalis</taxon>
    </lineage>
</organism>
<evidence type="ECO:0000259" key="8">
    <source>
        <dbReference type="Pfam" id="PF07540"/>
    </source>
</evidence>
<comment type="subcellular location">
    <subcellularLocation>
        <location evidence="1 5">Nucleus</location>
        <location evidence="1 5">Nucleolus</location>
    </subcellularLocation>
</comment>
<feature type="region of interest" description="Disordered" evidence="6">
    <location>
        <begin position="111"/>
        <end position="255"/>
    </location>
</feature>
<keyword evidence="4" id="KW-0539">Nucleus</keyword>
<dbReference type="PANTHER" id="PTHR14428:SF5">
    <property type="entry name" value="NUCLEOLAR COMPLEX PROTEIN 3 HOMOLOG"/>
    <property type="match status" value="1"/>
</dbReference>
<keyword evidence="3" id="KW-0175">Coiled coil</keyword>
<dbReference type="OrthoDB" id="10263597at2759"/>
<evidence type="ECO:0000313" key="9">
    <source>
        <dbReference type="EMBL" id="RKP15357.1"/>
    </source>
</evidence>
<feature type="region of interest" description="Disordered" evidence="6">
    <location>
        <begin position="1"/>
        <end position="82"/>
    </location>
</feature>
<dbReference type="Pfam" id="PF07540">
    <property type="entry name" value="NOC3p"/>
    <property type="match status" value="1"/>
</dbReference>
<feature type="domain" description="Nucleolar complex-associated protein 3 N-terminal" evidence="8">
    <location>
        <begin position="260"/>
        <end position="355"/>
    </location>
</feature>
<dbReference type="GO" id="GO:0006270">
    <property type="term" value="P:DNA replication initiation"/>
    <property type="evidence" value="ECO:0007669"/>
    <property type="project" value="TreeGrafter"/>
</dbReference>
<evidence type="ECO:0000256" key="6">
    <source>
        <dbReference type="SAM" id="MobiDB-lite"/>
    </source>
</evidence>
<dbReference type="InterPro" id="IPR016903">
    <property type="entry name" value="Nucleolar_cplx-assoc_3"/>
</dbReference>
<dbReference type="PIRSF" id="PIRSF028977">
    <property type="entry name" value="Nucleolar_complex_p3"/>
    <property type="match status" value="1"/>
</dbReference>
<dbReference type="GO" id="GO:0005730">
    <property type="term" value="C:nucleolus"/>
    <property type="evidence" value="ECO:0007669"/>
    <property type="project" value="UniProtKB-SubCell"/>
</dbReference>
<evidence type="ECO:0000259" key="7">
    <source>
        <dbReference type="Pfam" id="PF03914"/>
    </source>
</evidence>
<accession>A0A4P9Y871</accession>
<dbReference type="InterPro" id="IPR011501">
    <property type="entry name" value="Noc3_N"/>
</dbReference>
<evidence type="ECO:0000256" key="3">
    <source>
        <dbReference type="ARBA" id="ARBA00023054"/>
    </source>
</evidence>
<sequence length="808" mass="90515">MAIKRGNKSGKGGKPKTKTAAGKAQLATATKRSNPTSQPKAGGQAEAKGAAQQKKTKKKTHIDIPNVTLTRDEEDAEDDALGDLAEDDMAFFQEHKEFTGFLSSLSAKAISKRKDWKKKKETQPRSKSLNTTEKDDLPSLESSDEEEDGEAMEEDQDTEEEEEEGRAEETYEIRRETEAEKISMKERLPVKHADGRLERRVERVRLDQLDDNKEEDFAMDMGSSDEKEEMTGKGGRKGARQSASSPPEGHASATSLDSFKESLASIASDLLQDPERHVEQLKTLQTLSASPKGHSSLAIKKRRLGLLTQLTVFKDIIPGYRIRSLTEEEKTAKVSKDIKKIRQFEEILLGNYQVFLHSLGRIMKSTKEEGLAETAIKCACQLLLAHPHFNFRSNLLILIVTRLSSLKFTSASKMCADALIALFREDPSGEVSLDAVRILTKMIKSRSYVVHEEVVKVFFHLRLREELHGVKMDVDGRVERSFDTAPEKKRKKGKAASPGQYQSKRQRKISKEQKVIDRELREAEAEYSREERQKMHNETLKLVFVVYFRILKHASTSSLLPATLEGLAKFAHLISVDFFTDLLELLKRIMRGGSSTYQGMGEDEDEEEGLGSEDHTPTVRSSLLCVVTAFTLLSGQGEALNIDLRDFDSHLYSLIPRLALSSTLETQKGKASEEEVEVARLATESELMLRALDLLLLRRSKAPADRVAAFTKRLATLCLWVPVSTVLGSVSLIHRVLVKYPRVQALLSTEDRAGDGVYQGLVEDIALSNPFASTLWEMSSLQVQHSDPRVRQAVKELLTFSRQTQSAR</sequence>
<dbReference type="GO" id="GO:0042254">
    <property type="term" value="P:ribosome biogenesis"/>
    <property type="evidence" value="ECO:0007669"/>
    <property type="project" value="UniProtKB-KW"/>
</dbReference>
<feature type="compositionally biased region" description="Acidic residues" evidence="6">
    <location>
        <begin position="72"/>
        <end position="82"/>
    </location>
</feature>
<evidence type="ECO:0000256" key="4">
    <source>
        <dbReference type="ARBA" id="ARBA00023242"/>
    </source>
</evidence>
<evidence type="ECO:0000313" key="10">
    <source>
        <dbReference type="Proteomes" id="UP000267251"/>
    </source>
</evidence>
<feature type="compositionally biased region" description="Low complexity" evidence="6">
    <location>
        <begin position="40"/>
        <end position="53"/>
    </location>
</feature>
<dbReference type="Pfam" id="PF03914">
    <property type="entry name" value="CBF"/>
    <property type="match status" value="1"/>
</dbReference>
<dbReference type="InterPro" id="IPR005612">
    <property type="entry name" value="CCAAT-binding_factor"/>
</dbReference>
<comment type="similarity">
    <text evidence="2 5">Belongs to the CBF/MAK21 family.</text>
</comment>
<name>A0A4P9Y871_9FUNG</name>
<gene>
    <name evidence="9" type="ORF">BJ684DRAFT_7136</name>
</gene>
<evidence type="ECO:0000256" key="2">
    <source>
        <dbReference type="ARBA" id="ARBA00007797"/>
    </source>
</evidence>
<feature type="region of interest" description="Disordered" evidence="6">
    <location>
        <begin position="596"/>
        <end position="616"/>
    </location>
</feature>
<comment type="function">
    <text evidence="5">Required for synthesis of 60S ribosomal subunits and the transport of pre-ribosomes from the nucleoplasm to the cytoplasm.</text>
</comment>
<dbReference type="PANTHER" id="PTHR14428">
    <property type="entry name" value="NUCLEOLAR COMPLEX PROTEIN 3"/>
    <property type="match status" value="1"/>
</dbReference>
<proteinExistence type="inferred from homology"/>
<reference evidence="10" key="1">
    <citation type="journal article" date="2018" name="Nat. Microbiol.">
        <title>Leveraging single-cell genomics to expand the fungal tree of life.</title>
        <authorList>
            <person name="Ahrendt S.R."/>
            <person name="Quandt C.A."/>
            <person name="Ciobanu D."/>
            <person name="Clum A."/>
            <person name="Salamov A."/>
            <person name="Andreopoulos B."/>
            <person name="Cheng J.F."/>
            <person name="Woyke T."/>
            <person name="Pelin A."/>
            <person name="Henrissat B."/>
            <person name="Reynolds N.K."/>
            <person name="Benny G.L."/>
            <person name="Smith M.E."/>
            <person name="James T.Y."/>
            <person name="Grigoriev I.V."/>
        </authorList>
    </citation>
    <scope>NUCLEOTIDE SEQUENCE [LARGE SCALE GENOMIC DNA]</scope>
</reference>
<feature type="compositionally biased region" description="Basic and acidic residues" evidence="6">
    <location>
        <begin position="167"/>
        <end position="211"/>
    </location>
</feature>
<dbReference type="GO" id="GO:0003682">
    <property type="term" value="F:chromatin binding"/>
    <property type="evidence" value="ECO:0007669"/>
    <property type="project" value="TreeGrafter"/>
</dbReference>
<dbReference type="EMBL" id="KZ987738">
    <property type="protein sequence ID" value="RKP15357.1"/>
    <property type="molecule type" value="Genomic_DNA"/>
</dbReference>
<feature type="compositionally biased region" description="Acidic residues" evidence="6">
    <location>
        <begin position="601"/>
        <end position="611"/>
    </location>
</feature>
<feature type="compositionally biased region" description="Acidic residues" evidence="6">
    <location>
        <begin position="142"/>
        <end position="166"/>
    </location>
</feature>
<feature type="domain" description="CCAAT-binding factor" evidence="7">
    <location>
        <begin position="622"/>
        <end position="793"/>
    </location>
</feature>